<feature type="region of interest" description="Disordered" evidence="1">
    <location>
        <begin position="318"/>
        <end position="379"/>
    </location>
</feature>
<comment type="caution">
    <text evidence="2">The sequence shown here is derived from an EMBL/GenBank/DDBJ whole genome shotgun (WGS) entry which is preliminary data.</text>
</comment>
<gene>
    <name evidence="2" type="ORF">FPANT_9776</name>
</gene>
<dbReference type="AlphaFoldDB" id="A0A8H5KUM7"/>
<protein>
    <submittedName>
        <fullName evidence="2">TAM domain-containing protein</fullName>
    </submittedName>
</protein>
<dbReference type="InterPro" id="IPR029063">
    <property type="entry name" value="SAM-dependent_MTases_sf"/>
</dbReference>
<dbReference type="Proteomes" id="UP000544095">
    <property type="component" value="Unassembled WGS sequence"/>
</dbReference>
<evidence type="ECO:0000313" key="3">
    <source>
        <dbReference type="Proteomes" id="UP000544095"/>
    </source>
</evidence>
<accession>A0A8H5KUM7</accession>
<feature type="non-terminal residue" evidence="2">
    <location>
        <position position="1"/>
    </location>
</feature>
<evidence type="ECO:0000256" key="1">
    <source>
        <dbReference type="SAM" id="MobiDB-lite"/>
    </source>
</evidence>
<evidence type="ECO:0000313" key="2">
    <source>
        <dbReference type="EMBL" id="KAF5578966.1"/>
    </source>
</evidence>
<keyword evidence="3" id="KW-1185">Reference proteome</keyword>
<dbReference type="EMBL" id="JAAOAR010000536">
    <property type="protein sequence ID" value="KAF5578966.1"/>
    <property type="molecule type" value="Genomic_DNA"/>
</dbReference>
<proteinExistence type="predicted"/>
<reference evidence="2 3" key="1">
    <citation type="submission" date="2020-05" db="EMBL/GenBank/DDBJ databases">
        <title>Identification and distribution of gene clusters putatively required for synthesis of sphingolipid metabolism inhibitors in phylogenetically diverse species of the filamentous fungus Fusarium.</title>
        <authorList>
            <person name="Kim H.-S."/>
            <person name="Busman M."/>
            <person name="Brown D.W."/>
            <person name="Divon H."/>
            <person name="Uhlig S."/>
            <person name="Proctor R.H."/>
        </authorList>
    </citation>
    <scope>NUCLEOTIDE SEQUENCE [LARGE SCALE GENOMIC DNA]</scope>
    <source>
        <strain evidence="2 3">NRRL 25211</strain>
    </source>
</reference>
<feature type="region of interest" description="Disordered" evidence="1">
    <location>
        <begin position="277"/>
        <end position="302"/>
    </location>
</feature>
<feature type="compositionally biased region" description="Low complexity" evidence="1">
    <location>
        <begin position="330"/>
        <end position="342"/>
    </location>
</feature>
<dbReference type="SUPFAM" id="SSF53335">
    <property type="entry name" value="S-adenosyl-L-methionine-dependent methyltransferases"/>
    <property type="match status" value="1"/>
</dbReference>
<organism evidence="2 3">
    <name type="scientific">Fusarium pseudoanthophilum</name>
    <dbReference type="NCBI Taxonomy" id="48495"/>
    <lineage>
        <taxon>Eukaryota</taxon>
        <taxon>Fungi</taxon>
        <taxon>Dikarya</taxon>
        <taxon>Ascomycota</taxon>
        <taxon>Pezizomycotina</taxon>
        <taxon>Sordariomycetes</taxon>
        <taxon>Hypocreomycetidae</taxon>
        <taxon>Hypocreales</taxon>
        <taxon>Nectriaceae</taxon>
        <taxon>Fusarium</taxon>
        <taxon>Fusarium fujikuroi species complex</taxon>
    </lineage>
</organism>
<sequence>MDFLHGLSGSFLSILCEKHKPQRPLNIEDRPTIPLPRAHLEEIIGEIKARGDFTHEAWEECLTTLEALRSEDEPNAFQVLDAISDAYREVVGDIKEIVELQQDVKEDMSILLRPEHDMNEDTANQLTYQVIDDFRKTLVEADKTLDGIATDANSEAIPRHMGLAKLHEVLAHLQTFLESQRNAGIVFTTILEIVKLQQIVEDNGEGKWLQPLKETLGDALYEQIVQAGVWPYYLRVKDYFEWIIMDFDMFDLGPGPGLPHQNQFLYRITKRVSLAQGSPQSPFSAVGRHQIPPSHAERHKQRHIPALADTVGHALQYSMSEQPSSPPAAAPAAAARSDLASAVESAPAPQAELVPAADPQDGDESETDSAVGDDAASSTASITSSILEYRTIQGRTFHSDRHPTEYFTPNDEQQSASIDINHHALTQLLSGKLFLAPIKDNVQKVLDVGTGTGIWA</sequence>
<name>A0A8H5KUM7_9HYPO</name>